<dbReference type="SUPFAM" id="SSF50156">
    <property type="entry name" value="PDZ domain-like"/>
    <property type="match status" value="1"/>
</dbReference>
<dbReference type="PANTHER" id="PTHR15711:SF22">
    <property type="entry name" value="RAP-GAP DOMAIN-CONTAINING PROTEIN"/>
    <property type="match status" value="1"/>
</dbReference>
<dbReference type="PROSITE" id="PS50106">
    <property type="entry name" value="PDZ"/>
    <property type="match status" value="1"/>
</dbReference>
<dbReference type="Pfam" id="PF02145">
    <property type="entry name" value="Rap_GAP"/>
    <property type="match status" value="1"/>
</dbReference>
<dbReference type="GO" id="GO:0051056">
    <property type="term" value="P:regulation of small GTPase mediated signal transduction"/>
    <property type="evidence" value="ECO:0007669"/>
    <property type="project" value="InterPro"/>
</dbReference>
<evidence type="ECO:0000313" key="7">
    <source>
        <dbReference type="EMBL" id="VDN54646.1"/>
    </source>
</evidence>
<dbReference type="Gene3D" id="2.30.42.10">
    <property type="match status" value="1"/>
</dbReference>
<feature type="compositionally biased region" description="Polar residues" evidence="4">
    <location>
        <begin position="53"/>
        <end position="69"/>
    </location>
</feature>
<feature type="domain" description="PDZ" evidence="6">
    <location>
        <begin position="637"/>
        <end position="699"/>
    </location>
</feature>
<name>A0A0N4U108_DRAME</name>
<dbReference type="WBParaSite" id="DME_0000025901-mRNA-1">
    <property type="protein sequence ID" value="DME_0000025901-mRNA-1"/>
    <property type="gene ID" value="DME_0000025901"/>
</dbReference>
<sequence>MTFQVSADQHSSYYESESSTQNSVFSDWRPTHPRLCAFHDCVSLASAWGLGPPTTSLEPRPTGASQAHSPSEDDNGDGKSNDLLSSCPAFRNELGDEPIRYVALTRSAVETSHHLSIINIPEHETWLCEQTAAEAGILEDVSNVYLGGRLCAARQPKIVIEPQDIGSYYYRHCFVGRQHHNFFGVDENYGPIAVSMVRETAERVEDGVIQPLSIYRMIIRISDLRIFRVAVPEEVVTDGVEQKSIRALMRDLLEIVCPQIQFSCLRPATSNRIEELLTKIDEQPIYTRYKVGVMYCGEGQSTEEEMYNNEHGSPLFEEFLDFLGQRIRLKCFDQYKGGLDVRGDTTGTHSIYAEYQAHEIMFHVSTMLPFTPSNKQQLARKRHIGNDMVTIIFQEPGAQPFTPITVRSHFQHVFIIVRANPRNSGEDATYTVAVSRAKDVPSFGPPIPRGATFQKCTEFHDFLLTKIINAENAVHRSKKFATMAARARREALKELAENFVAAHPNEGPSRIASRFLGGSMKRKERIQPKPQLGECLRGALSWLVDVHEYTMNQRITCILGVSAETLVLLEIPTGIVIFTTSTHSIIGWANTDMGLKIYYDHGQMLLLRCCTTDGSDTELTTLLRRLECVTKGVEAKEIVHHKGKKTNDLGFHLQEEGVVTDVEMYQTAWKSGLRQGSRLVEIEGKPVITLCYEEICEILANNITLRLVMIPPALDGSPRRGCEDPNCPAIKGDGNIMLTPDTFAKQPVRCVNCVIIKYSNIAEWYSTNKRIDYLLVALKPKQLINDRW</sequence>
<dbReference type="InterPro" id="IPR035974">
    <property type="entry name" value="Rap/Ran-GAP_sf"/>
</dbReference>
<reference evidence="10" key="1">
    <citation type="submission" date="2017-02" db="UniProtKB">
        <authorList>
            <consortium name="WormBaseParasite"/>
        </authorList>
    </citation>
    <scope>IDENTIFICATION</scope>
</reference>
<evidence type="ECO:0000259" key="5">
    <source>
        <dbReference type="PROSITE" id="PS50085"/>
    </source>
</evidence>
<feature type="domain" description="Rap-GAP" evidence="5">
    <location>
        <begin position="277"/>
        <end position="495"/>
    </location>
</feature>
<reference evidence="7 9" key="2">
    <citation type="submission" date="2018-11" db="EMBL/GenBank/DDBJ databases">
        <authorList>
            <consortium name="Pathogen Informatics"/>
        </authorList>
    </citation>
    <scope>NUCLEOTIDE SEQUENCE [LARGE SCALE GENOMIC DNA]</scope>
</reference>
<proteinExistence type="predicted"/>
<dbReference type="AlphaFoldDB" id="A0A0N4U108"/>
<evidence type="ECO:0000313" key="9">
    <source>
        <dbReference type="Proteomes" id="UP000274756"/>
    </source>
</evidence>
<accession>A0A0N4U108</accession>
<dbReference type="FunFam" id="3.40.50.11210:FF:000002">
    <property type="entry name" value="Signal-induced proliferation-associated 1-like protein 1"/>
    <property type="match status" value="1"/>
</dbReference>
<feature type="region of interest" description="Disordered" evidence="4">
    <location>
        <begin position="52"/>
        <end position="82"/>
    </location>
</feature>
<evidence type="ECO:0000256" key="2">
    <source>
        <dbReference type="ARBA" id="ARBA00022553"/>
    </source>
</evidence>
<evidence type="ECO:0000256" key="3">
    <source>
        <dbReference type="ARBA" id="ARBA00023054"/>
    </source>
</evidence>
<keyword evidence="9" id="KW-1185">Reference proteome</keyword>
<dbReference type="Gene3D" id="3.40.50.11210">
    <property type="entry name" value="Rap/Ran-GAP"/>
    <property type="match status" value="1"/>
</dbReference>
<dbReference type="EMBL" id="UYYG01001150">
    <property type="protein sequence ID" value="VDN54646.1"/>
    <property type="molecule type" value="Genomic_DNA"/>
</dbReference>
<dbReference type="InterPro" id="IPR001478">
    <property type="entry name" value="PDZ"/>
</dbReference>
<dbReference type="GO" id="GO:0005096">
    <property type="term" value="F:GTPase activator activity"/>
    <property type="evidence" value="ECO:0007669"/>
    <property type="project" value="UniProtKB-KW"/>
</dbReference>
<dbReference type="STRING" id="318479.A0A0N4U108"/>
<dbReference type="PANTHER" id="PTHR15711">
    <property type="entry name" value="RAP GTPASE-ACTIVATING PROTEIN"/>
    <property type="match status" value="1"/>
</dbReference>
<dbReference type="SUPFAM" id="SSF111347">
    <property type="entry name" value="Rap/Ran-GAP"/>
    <property type="match status" value="1"/>
</dbReference>
<protein>
    <submittedName>
        <fullName evidence="10">Rap-GAP domain-containing protein</fullName>
    </submittedName>
</protein>
<evidence type="ECO:0000313" key="8">
    <source>
        <dbReference type="Proteomes" id="UP000038040"/>
    </source>
</evidence>
<dbReference type="InterPro" id="IPR036034">
    <property type="entry name" value="PDZ_sf"/>
</dbReference>
<dbReference type="GO" id="GO:0005737">
    <property type="term" value="C:cytoplasm"/>
    <property type="evidence" value="ECO:0007669"/>
    <property type="project" value="TreeGrafter"/>
</dbReference>
<evidence type="ECO:0000313" key="10">
    <source>
        <dbReference type="WBParaSite" id="DME_0000025901-mRNA-1"/>
    </source>
</evidence>
<dbReference type="Pfam" id="PF21022">
    <property type="entry name" value="Rap-GAP_dimer"/>
    <property type="match status" value="1"/>
</dbReference>
<evidence type="ECO:0000259" key="6">
    <source>
        <dbReference type="PROSITE" id="PS50106"/>
    </source>
</evidence>
<keyword evidence="2" id="KW-0597">Phosphoprotein</keyword>
<dbReference type="InterPro" id="IPR000331">
    <property type="entry name" value="Rap/Ran_GAP_dom"/>
</dbReference>
<evidence type="ECO:0000256" key="4">
    <source>
        <dbReference type="SAM" id="MobiDB-lite"/>
    </source>
</evidence>
<evidence type="ECO:0000256" key="1">
    <source>
        <dbReference type="ARBA" id="ARBA00022468"/>
    </source>
</evidence>
<dbReference type="OrthoDB" id="2499658at2759"/>
<dbReference type="SMART" id="SM00228">
    <property type="entry name" value="PDZ"/>
    <property type="match status" value="1"/>
</dbReference>
<dbReference type="InterPro" id="IPR050989">
    <property type="entry name" value="Rap1_Ran_GAP"/>
</dbReference>
<dbReference type="Proteomes" id="UP000274756">
    <property type="component" value="Unassembled WGS sequence"/>
</dbReference>
<keyword evidence="3" id="KW-0175">Coiled coil</keyword>
<dbReference type="Proteomes" id="UP000038040">
    <property type="component" value="Unplaced"/>
</dbReference>
<keyword evidence="1" id="KW-0343">GTPase activation</keyword>
<organism evidence="8 10">
    <name type="scientific">Dracunculus medinensis</name>
    <name type="common">Guinea worm</name>
    <dbReference type="NCBI Taxonomy" id="318479"/>
    <lineage>
        <taxon>Eukaryota</taxon>
        <taxon>Metazoa</taxon>
        <taxon>Ecdysozoa</taxon>
        <taxon>Nematoda</taxon>
        <taxon>Chromadorea</taxon>
        <taxon>Rhabditida</taxon>
        <taxon>Spirurina</taxon>
        <taxon>Dracunculoidea</taxon>
        <taxon>Dracunculidae</taxon>
        <taxon>Dracunculus</taxon>
    </lineage>
</organism>
<dbReference type="PROSITE" id="PS50085">
    <property type="entry name" value="RAPGAP"/>
    <property type="match status" value="1"/>
</dbReference>
<gene>
    <name evidence="7" type="ORF">DME_LOCUS4619</name>
</gene>